<dbReference type="PANTHER" id="PTHR43141">
    <property type="entry name" value="CYTOCHROME BD2 SUBUNIT II"/>
    <property type="match status" value="1"/>
</dbReference>
<feature type="transmembrane region" description="Helical" evidence="7">
    <location>
        <begin position="84"/>
        <end position="104"/>
    </location>
</feature>
<evidence type="ECO:0000256" key="3">
    <source>
        <dbReference type="ARBA" id="ARBA00022475"/>
    </source>
</evidence>
<comment type="similarity">
    <text evidence="2">Belongs to the cytochrome ubiquinol oxidase subunit 2 family.</text>
</comment>
<keyword evidence="4 7" id="KW-0812">Transmembrane</keyword>
<feature type="transmembrane region" description="Helical" evidence="7">
    <location>
        <begin position="192"/>
        <end position="214"/>
    </location>
</feature>
<keyword evidence="9" id="KW-1185">Reference proteome</keyword>
<name>A0ABV2JQA0_9GAMM</name>
<dbReference type="InterPro" id="IPR003317">
    <property type="entry name" value="Cyt-d_oxidase_su2"/>
</dbReference>
<evidence type="ECO:0000256" key="7">
    <source>
        <dbReference type="SAM" id="Phobius"/>
    </source>
</evidence>
<accession>A0ABV2JQA0</accession>
<feature type="transmembrane region" description="Helical" evidence="7">
    <location>
        <begin position="229"/>
        <end position="247"/>
    </location>
</feature>
<keyword evidence="3" id="KW-1003">Cell membrane</keyword>
<organism evidence="8 9">
    <name type="scientific">Dyella japonica</name>
    <dbReference type="NCBI Taxonomy" id="231455"/>
    <lineage>
        <taxon>Bacteria</taxon>
        <taxon>Pseudomonadati</taxon>
        <taxon>Pseudomonadota</taxon>
        <taxon>Gammaproteobacteria</taxon>
        <taxon>Lysobacterales</taxon>
        <taxon>Rhodanobacteraceae</taxon>
        <taxon>Dyella</taxon>
    </lineage>
</organism>
<protein>
    <submittedName>
        <fullName evidence="8">Cytochrome d ubiquinol oxidase subunit II</fullName>
        <ecNumber evidence="8">1.10.3.-</ecNumber>
    </submittedName>
</protein>
<keyword evidence="6 7" id="KW-0472">Membrane</keyword>
<dbReference type="PANTHER" id="PTHR43141:SF4">
    <property type="entry name" value="CYTOCHROME BD2 SUBUNIT II"/>
    <property type="match status" value="1"/>
</dbReference>
<evidence type="ECO:0000256" key="6">
    <source>
        <dbReference type="ARBA" id="ARBA00023136"/>
    </source>
</evidence>
<evidence type="ECO:0000256" key="5">
    <source>
        <dbReference type="ARBA" id="ARBA00022989"/>
    </source>
</evidence>
<comment type="subcellular location">
    <subcellularLocation>
        <location evidence="1">Cell membrane</location>
        <topology evidence="1">Multi-pass membrane protein</topology>
    </subcellularLocation>
</comment>
<keyword evidence="5 7" id="KW-1133">Transmembrane helix</keyword>
<evidence type="ECO:0000256" key="2">
    <source>
        <dbReference type="ARBA" id="ARBA00007543"/>
    </source>
</evidence>
<feature type="transmembrane region" description="Helical" evidence="7">
    <location>
        <begin position="158"/>
        <end position="180"/>
    </location>
</feature>
<feature type="transmembrane region" description="Helical" evidence="7">
    <location>
        <begin position="299"/>
        <end position="318"/>
    </location>
</feature>
<feature type="transmembrane region" description="Helical" evidence="7">
    <location>
        <begin position="6"/>
        <end position="37"/>
    </location>
</feature>
<dbReference type="EMBL" id="JBEPMU010000001">
    <property type="protein sequence ID" value="MET3651007.1"/>
    <property type="molecule type" value="Genomic_DNA"/>
</dbReference>
<feature type="transmembrane region" description="Helical" evidence="7">
    <location>
        <begin position="259"/>
        <end position="279"/>
    </location>
</feature>
<reference evidence="8 9" key="1">
    <citation type="submission" date="2024-06" db="EMBL/GenBank/DDBJ databases">
        <title>Sorghum-associated microbial communities from plants grown in Nebraska, USA.</title>
        <authorList>
            <person name="Schachtman D."/>
        </authorList>
    </citation>
    <scope>NUCLEOTIDE SEQUENCE [LARGE SCALE GENOMIC DNA]</scope>
    <source>
        <strain evidence="8 9">1073</strain>
    </source>
</reference>
<dbReference type="EC" id="1.10.3.-" evidence="8"/>
<dbReference type="Pfam" id="PF02322">
    <property type="entry name" value="Cyt_bd_oxida_II"/>
    <property type="match status" value="1"/>
</dbReference>
<comment type="caution">
    <text evidence="8">The sequence shown here is derived from an EMBL/GenBank/DDBJ whole genome shotgun (WGS) entry which is preliminary data.</text>
</comment>
<dbReference type="GO" id="GO:0016491">
    <property type="term" value="F:oxidoreductase activity"/>
    <property type="evidence" value="ECO:0007669"/>
    <property type="project" value="UniProtKB-KW"/>
</dbReference>
<evidence type="ECO:0000313" key="9">
    <source>
        <dbReference type="Proteomes" id="UP001549184"/>
    </source>
</evidence>
<evidence type="ECO:0000313" key="8">
    <source>
        <dbReference type="EMBL" id="MET3651007.1"/>
    </source>
</evidence>
<proteinExistence type="inferred from homology"/>
<dbReference type="Proteomes" id="UP001549184">
    <property type="component" value="Unassembled WGS sequence"/>
</dbReference>
<keyword evidence="8" id="KW-0560">Oxidoreductase</keyword>
<dbReference type="NCBIfam" id="TIGR00203">
    <property type="entry name" value="cydB"/>
    <property type="match status" value="1"/>
</dbReference>
<evidence type="ECO:0000256" key="1">
    <source>
        <dbReference type="ARBA" id="ARBA00004651"/>
    </source>
</evidence>
<sequence length="335" mass="36829">MNLDLATVWAAIIGLGLFLYVVLDGFDLGIGLLFPFLEKSADREVMLNTVAPVWDGNETFLVFGGAALYAVFPVAYATLLPANYLPVVLMLAGLIFRGAAFELRAKATRTRHMWDLAFIAGSVQAAFCQGVILGSLLQGIKIVDGRFAGGSFDWLSPFSVFCGLGLLVTYATLGCGWLIIKTDGKLQENMYALMRPISAVLLSTIFIASAWTVLGNPAVAERWFGGHRLVYFAPVPVLVVASIWGIWRAVNRRNERLPFPLALFVLFMGYTGLIISIWPYIIPPSLTIWEAAANHSSQLFMLVGAAIILPIILCYSFMQYRVFRGKVRESDAGYH</sequence>
<evidence type="ECO:0000256" key="4">
    <source>
        <dbReference type="ARBA" id="ARBA00022692"/>
    </source>
</evidence>
<feature type="transmembrane region" description="Helical" evidence="7">
    <location>
        <begin position="116"/>
        <end position="138"/>
    </location>
</feature>
<gene>
    <name evidence="8" type="ORF">ABIC75_000709</name>
</gene>
<dbReference type="RefSeq" id="WP_354012473.1">
    <property type="nucleotide sequence ID" value="NZ_JBEPMU010000001.1"/>
</dbReference>